<dbReference type="RefSeq" id="WP_188969990.1">
    <property type="nucleotide sequence ID" value="NZ_BMKW01000010.1"/>
</dbReference>
<dbReference type="GO" id="GO:0032259">
    <property type="term" value="P:methylation"/>
    <property type="evidence" value="ECO:0007669"/>
    <property type="project" value="UniProtKB-KW"/>
</dbReference>
<name>A0A917KT73_9PROT</name>
<reference evidence="3" key="1">
    <citation type="journal article" date="2014" name="Int. J. Syst. Evol. Microbiol.">
        <title>Complete genome sequence of Corynebacterium casei LMG S-19264T (=DSM 44701T), isolated from a smear-ripened cheese.</title>
        <authorList>
            <consortium name="US DOE Joint Genome Institute (JGI-PGF)"/>
            <person name="Walter F."/>
            <person name="Albersmeier A."/>
            <person name="Kalinowski J."/>
            <person name="Ruckert C."/>
        </authorList>
    </citation>
    <scope>NUCLEOTIDE SEQUENCE</scope>
    <source>
        <strain evidence="3">CGMCC 1.3617</strain>
    </source>
</reference>
<dbReference type="Pfam" id="PF05050">
    <property type="entry name" value="Methyltransf_21"/>
    <property type="match status" value="1"/>
</dbReference>
<evidence type="ECO:0000313" key="3">
    <source>
        <dbReference type="EMBL" id="GGJ28827.1"/>
    </source>
</evidence>
<accession>A0A917KT73</accession>
<dbReference type="InterPro" id="IPR052514">
    <property type="entry name" value="SAM-dependent_MTase"/>
</dbReference>
<sequence>MSEQSGHLLDSLTGRQRLLDRFDRLEKLLKEQAERAEHIERRLEEAIAYFAIRSNRLMDSQSVYLGDNTAVTFLENGIRILVDTRSIDIGIHLLTLGRWETAYTSLFTRLVKPGNTVIDLGANHGVYALLAAQIVGPTGRVDAFEPNPRLSKLVDLSLRLNGFASWARVHALGASEAMGTARLVFNDNFSGGGSVALAGSAAETRPGVECRLVALDDMFADPTYRPDVIKMDVEGHEGRALRGMRRILERSPDVRIMMEFGPAMMRNAGVGAPEVTAFFESLGHSAWTIDEQGGVVPTTWAALAAQTDGLQNILVARVEPT</sequence>
<dbReference type="Proteomes" id="UP000661507">
    <property type="component" value="Unassembled WGS sequence"/>
</dbReference>
<evidence type="ECO:0000256" key="1">
    <source>
        <dbReference type="SAM" id="Coils"/>
    </source>
</evidence>
<gene>
    <name evidence="3" type="ORF">GCM10011320_40100</name>
</gene>
<reference evidence="3" key="2">
    <citation type="submission" date="2020-09" db="EMBL/GenBank/DDBJ databases">
        <authorList>
            <person name="Sun Q."/>
            <person name="Zhou Y."/>
        </authorList>
    </citation>
    <scope>NUCLEOTIDE SEQUENCE</scope>
    <source>
        <strain evidence="3">CGMCC 1.3617</strain>
    </source>
</reference>
<keyword evidence="4" id="KW-1185">Reference proteome</keyword>
<dbReference type="PANTHER" id="PTHR34203:SF15">
    <property type="entry name" value="SLL1173 PROTEIN"/>
    <property type="match status" value="1"/>
</dbReference>
<organism evidence="3 4">
    <name type="scientific">Neoroseomonas lacus</name>
    <dbReference type="NCBI Taxonomy" id="287609"/>
    <lineage>
        <taxon>Bacteria</taxon>
        <taxon>Pseudomonadati</taxon>
        <taxon>Pseudomonadota</taxon>
        <taxon>Alphaproteobacteria</taxon>
        <taxon>Acetobacterales</taxon>
        <taxon>Acetobacteraceae</taxon>
        <taxon>Neoroseomonas</taxon>
    </lineage>
</organism>
<keyword evidence="1" id="KW-0175">Coiled coil</keyword>
<feature type="coiled-coil region" evidence="1">
    <location>
        <begin position="15"/>
        <end position="49"/>
    </location>
</feature>
<keyword evidence="3" id="KW-0489">Methyltransferase</keyword>
<keyword evidence="3" id="KW-0808">Transferase</keyword>
<evidence type="ECO:0000259" key="2">
    <source>
        <dbReference type="Pfam" id="PF05050"/>
    </source>
</evidence>
<dbReference type="NCBIfam" id="TIGR01444">
    <property type="entry name" value="fkbM_fam"/>
    <property type="match status" value="1"/>
</dbReference>
<dbReference type="GO" id="GO:0008168">
    <property type="term" value="F:methyltransferase activity"/>
    <property type="evidence" value="ECO:0007669"/>
    <property type="project" value="UniProtKB-KW"/>
</dbReference>
<dbReference type="EMBL" id="BMKW01000010">
    <property type="protein sequence ID" value="GGJ28827.1"/>
    <property type="molecule type" value="Genomic_DNA"/>
</dbReference>
<comment type="caution">
    <text evidence="3">The sequence shown here is derived from an EMBL/GenBank/DDBJ whole genome shotgun (WGS) entry which is preliminary data.</text>
</comment>
<dbReference type="Gene3D" id="3.40.50.150">
    <property type="entry name" value="Vaccinia Virus protein VP39"/>
    <property type="match status" value="1"/>
</dbReference>
<dbReference type="SUPFAM" id="SSF53335">
    <property type="entry name" value="S-adenosyl-L-methionine-dependent methyltransferases"/>
    <property type="match status" value="1"/>
</dbReference>
<dbReference type="AlphaFoldDB" id="A0A917KT73"/>
<dbReference type="InterPro" id="IPR029063">
    <property type="entry name" value="SAM-dependent_MTases_sf"/>
</dbReference>
<feature type="domain" description="Methyltransferase FkbM" evidence="2">
    <location>
        <begin position="119"/>
        <end position="283"/>
    </location>
</feature>
<evidence type="ECO:0000313" key="4">
    <source>
        <dbReference type="Proteomes" id="UP000661507"/>
    </source>
</evidence>
<dbReference type="PANTHER" id="PTHR34203">
    <property type="entry name" value="METHYLTRANSFERASE, FKBM FAMILY PROTEIN"/>
    <property type="match status" value="1"/>
</dbReference>
<protein>
    <submittedName>
        <fullName evidence="3">Methyltransferase</fullName>
    </submittedName>
</protein>
<dbReference type="InterPro" id="IPR006342">
    <property type="entry name" value="FkbM_mtfrase"/>
</dbReference>
<proteinExistence type="predicted"/>